<keyword evidence="2" id="KW-0472">Membrane</keyword>
<keyword evidence="2" id="KW-0812">Transmembrane</keyword>
<feature type="transmembrane region" description="Helical" evidence="2">
    <location>
        <begin position="59"/>
        <end position="80"/>
    </location>
</feature>
<dbReference type="OrthoDB" id="496981at2759"/>
<dbReference type="CDD" id="cd07067">
    <property type="entry name" value="HP_PGM_like"/>
    <property type="match status" value="1"/>
</dbReference>
<comment type="caution">
    <text evidence="3">The sequence shown here is derived from an EMBL/GenBank/DDBJ whole genome shotgun (WGS) entry which is preliminary data.</text>
</comment>
<dbReference type="AlphaFoldDB" id="A0A096P8X7"/>
<evidence type="ECO:0000313" key="4">
    <source>
        <dbReference type="Proteomes" id="UP000009170"/>
    </source>
</evidence>
<evidence type="ECO:0000256" key="2">
    <source>
        <dbReference type="SAM" id="Phobius"/>
    </source>
</evidence>
<dbReference type="InterPro" id="IPR029033">
    <property type="entry name" value="His_PPase_superfam"/>
</dbReference>
<dbReference type="Gene3D" id="3.40.50.1240">
    <property type="entry name" value="Phosphoglycerate mutase-like"/>
    <property type="match status" value="1"/>
</dbReference>
<dbReference type="GO" id="GO:0016791">
    <property type="term" value="F:phosphatase activity"/>
    <property type="evidence" value="ECO:0007669"/>
    <property type="project" value="TreeGrafter"/>
</dbReference>
<proteinExistence type="inferred from homology"/>
<organism evidence="3 4">
    <name type="scientific">Ostreococcus tauri</name>
    <name type="common">Marine green alga</name>
    <dbReference type="NCBI Taxonomy" id="70448"/>
    <lineage>
        <taxon>Eukaryota</taxon>
        <taxon>Viridiplantae</taxon>
        <taxon>Chlorophyta</taxon>
        <taxon>Mamiellophyceae</taxon>
        <taxon>Mamiellales</taxon>
        <taxon>Bathycoccaceae</taxon>
        <taxon>Ostreococcus</taxon>
    </lineage>
</organism>
<dbReference type="InterPro" id="IPR013078">
    <property type="entry name" value="His_Pase_superF_clade-1"/>
</dbReference>
<reference evidence="3 4" key="2">
    <citation type="journal article" date="2014" name="BMC Genomics">
        <title>An improved genome of the model marine alga Ostreococcus tauri unfolds by assessing Illumina de novo assemblies.</title>
        <authorList>
            <person name="Blanc-Mathieu R."/>
            <person name="Verhelst B."/>
            <person name="Derelle E."/>
            <person name="Rombauts S."/>
            <person name="Bouget F.Y."/>
            <person name="Carre I."/>
            <person name="Chateau A."/>
            <person name="Eyre-Walker A."/>
            <person name="Grimsley N."/>
            <person name="Moreau H."/>
            <person name="Piegu B."/>
            <person name="Rivals E."/>
            <person name="Schackwitz W."/>
            <person name="Van de Peer Y."/>
            <person name="Piganeau G."/>
        </authorList>
    </citation>
    <scope>NUCLEOTIDE SEQUENCE [LARGE SCALE GENOMIC DNA]</scope>
    <source>
        <strain evidence="4">OTTH 0595 / CCAP 157/2 / RCC745</strain>
    </source>
</reference>
<dbReference type="PANTHER" id="PTHR48100">
    <property type="entry name" value="BROAD-SPECIFICITY PHOSPHATASE YOR283W-RELATED"/>
    <property type="match status" value="1"/>
</dbReference>
<accession>A0A096P8X7</accession>
<dbReference type="GO" id="GO:0005829">
    <property type="term" value="C:cytosol"/>
    <property type="evidence" value="ECO:0007669"/>
    <property type="project" value="TreeGrafter"/>
</dbReference>
<gene>
    <name evidence="3" type="ORF">OT_ostta16g02440</name>
</gene>
<dbReference type="InParanoid" id="A0A096P8X7"/>
<dbReference type="EMBL" id="CAID01000016">
    <property type="protein sequence ID" value="CEG00452.1"/>
    <property type="molecule type" value="Genomic_DNA"/>
</dbReference>
<evidence type="ECO:0000256" key="1">
    <source>
        <dbReference type="ARBA" id="ARBA00038362"/>
    </source>
</evidence>
<dbReference type="SUPFAM" id="SSF53254">
    <property type="entry name" value="Phosphoglycerate mutase-like"/>
    <property type="match status" value="1"/>
</dbReference>
<keyword evidence="2" id="KW-1133">Transmembrane helix</keyword>
<comment type="similarity">
    <text evidence="1">Belongs to the phosphoglycerate mutase family.</text>
</comment>
<evidence type="ECO:0000313" key="3">
    <source>
        <dbReference type="EMBL" id="CEG00452.1"/>
    </source>
</evidence>
<dbReference type="RefSeq" id="XP_022840387.1">
    <property type="nucleotide sequence ID" value="XM_022985597.1"/>
</dbReference>
<dbReference type="SMART" id="SM00855">
    <property type="entry name" value="PGAM"/>
    <property type="match status" value="1"/>
</dbReference>
<name>A0A096P8X7_OSTTA</name>
<dbReference type="KEGG" id="ota:OT_ostta16g02440"/>
<protein>
    <submittedName>
        <fullName evidence="3">Histidine phosphatase superfamily, clade-1</fullName>
    </submittedName>
</protein>
<sequence length="398" mass="44607">MARSMMKMCRTHHRAPWTWMPPWTRAREPVKPRPLRAVLDAFKTLEAPRAGVRWTVLDIIIMIVRSVVVAYGALLTLSLVSPRARRGVRKVQDAARASAHVVLSDEKKWKKDASRDPRALLASGSVERRKTVVFVRHGESTWNEVFNRKFDHTFPTRLIGGVLREMVKFFERDSFFIDSPLSALGVEQARALSKHFDDLRAKGASEDEVLNAILGVGKKKSVIVSSNLRRAVNTTANALWSRLSASGSTEKIVIHSALQEVARNVDTYALASNNGDVVPTPTLARELRIPSLGDRELFDATENAGQKPLGRKGVDSFREFAAWVMNQDAEVVIAGGHSIWFREWFREFLPRDSQCAGKSKKIVNCGVVSFDLCFGRHPDHGEMYAVDNVREIYGGFAK</sequence>
<dbReference type="GeneID" id="9830998"/>
<reference evidence="4" key="1">
    <citation type="journal article" date="2006" name="Proc. Natl. Acad. Sci. U.S.A.">
        <title>Genome analysis of the smallest free-living eukaryote Ostreococcus tauri unveils many unique features.</title>
        <authorList>
            <person name="Derelle E."/>
            <person name="Ferraz C."/>
            <person name="Rombauts S."/>
            <person name="Rouze P."/>
            <person name="Worden A.Z."/>
            <person name="Robbens S."/>
            <person name="Partensky F."/>
            <person name="Degroeve S."/>
            <person name="Echeynie S."/>
            <person name="Cooke R."/>
            <person name="Saeys Y."/>
            <person name="Wuyts J."/>
            <person name="Jabbari K."/>
            <person name="Bowler C."/>
            <person name="Panaud O."/>
            <person name="Piegu B."/>
            <person name="Ball S.G."/>
            <person name="Ral J.-P."/>
            <person name="Bouget F.-Y."/>
            <person name="Piganeau G."/>
            <person name="De Baets B."/>
            <person name="Picard A."/>
            <person name="Delseny M."/>
            <person name="Demaille J."/>
            <person name="Van de Peer Y."/>
            <person name="Moreau H."/>
        </authorList>
    </citation>
    <scope>NUCLEOTIDE SEQUENCE [LARGE SCALE GENOMIC DNA]</scope>
    <source>
        <strain evidence="4">OTTH 0595 / CCAP 157/2 / RCC745</strain>
    </source>
</reference>
<keyword evidence="4" id="KW-1185">Reference proteome</keyword>
<dbReference type="PANTHER" id="PTHR48100:SF33">
    <property type="entry name" value="PEPTIDASE S54 RHOMBOID DOMAIN-CONTAINING PROTEIN"/>
    <property type="match status" value="1"/>
</dbReference>
<dbReference type="Proteomes" id="UP000009170">
    <property type="component" value="Unassembled WGS sequence"/>
</dbReference>
<dbReference type="InterPro" id="IPR050275">
    <property type="entry name" value="PGM_Phosphatase"/>
</dbReference>